<evidence type="ECO:0000259" key="1">
    <source>
        <dbReference type="Pfam" id="PF10593"/>
    </source>
</evidence>
<dbReference type="Gene3D" id="3.40.50.300">
    <property type="entry name" value="P-loop containing nucleotide triphosphate hydrolases"/>
    <property type="match status" value="1"/>
</dbReference>
<dbReference type="STRING" id="560819.SAMN05428998_10249"/>
<gene>
    <name evidence="2" type="ORF">SAMN05428998_10249</name>
</gene>
<dbReference type="InterPro" id="IPR018310">
    <property type="entry name" value="Put_endonuclease_Z1-dom"/>
</dbReference>
<dbReference type="AlphaFoldDB" id="A0A1Y6B7I3"/>
<dbReference type="Proteomes" id="UP000192917">
    <property type="component" value="Unassembled WGS sequence"/>
</dbReference>
<reference evidence="2 3" key="1">
    <citation type="submission" date="2017-04" db="EMBL/GenBank/DDBJ databases">
        <authorList>
            <person name="Afonso C.L."/>
            <person name="Miller P.J."/>
            <person name="Scott M.A."/>
            <person name="Spackman E."/>
            <person name="Goraichik I."/>
            <person name="Dimitrov K.M."/>
            <person name="Suarez D.L."/>
            <person name="Swayne D.E."/>
        </authorList>
    </citation>
    <scope>NUCLEOTIDE SEQUENCE [LARGE SCALE GENOMIC DNA]</scope>
    <source>
        <strain evidence="2 3">USBA 355</strain>
    </source>
</reference>
<keyword evidence="3" id="KW-1185">Reference proteome</keyword>
<dbReference type="EMBL" id="FWZX01000002">
    <property type="protein sequence ID" value="SME97066.1"/>
    <property type="molecule type" value="Genomic_DNA"/>
</dbReference>
<feature type="domain" description="Putative endonuclease Z1" evidence="1">
    <location>
        <begin position="413"/>
        <end position="651"/>
    </location>
</feature>
<proteinExistence type="predicted"/>
<evidence type="ECO:0000313" key="2">
    <source>
        <dbReference type="EMBL" id="SME97066.1"/>
    </source>
</evidence>
<dbReference type="SUPFAM" id="SSF52540">
    <property type="entry name" value="P-loop containing nucleoside triphosphate hydrolases"/>
    <property type="match status" value="1"/>
</dbReference>
<evidence type="ECO:0000313" key="3">
    <source>
        <dbReference type="Proteomes" id="UP000192917"/>
    </source>
</evidence>
<dbReference type="RefSeq" id="WP_143596137.1">
    <property type="nucleotide sequence ID" value="NZ_FWZX01000002.1"/>
</dbReference>
<dbReference type="InterPro" id="IPR027417">
    <property type="entry name" value="P-loop_NTPase"/>
</dbReference>
<organism evidence="2 3">
    <name type="scientific">Tistlia consotensis USBA 355</name>
    <dbReference type="NCBI Taxonomy" id="560819"/>
    <lineage>
        <taxon>Bacteria</taxon>
        <taxon>Pseudomonadati</taxon>
        <taxon>Pseudomonadota</taxon>
        <taxon>Alphaproteobacteria</taxon>
        <taxon>Rhodospirillales</taxon>
        <taxon>Rhodovibrionaceae</taxon>
        <taxon>Tistlia</taxon>
    </lineage>
</organism>
<sequence length="936" mass="105468">MEFDVDRLVGMAQAGLRLEPPPSEEEIAQILNGFKTAFGLSEDVVEQARRQLHATFELRMELGETIEGEEEHTPWLAGRLAQIEPFYWERYRKFLARSGWGPNVLLTLDRSLNNLLGLLGDPANTHPWKRRGLVVGDVQSGKTATYAGLINKASDAGYRMIILLTGTLENVRRQTQERLDAAFVGFDSRDYLTTGQLQRKRHVGVGLIDGQRDGVVFTSRDKDFRKNTATALNISLDSVKDPVLVVSKKNKAVLERLASWLRARNADREGRIDLPLLLIDDEADNASINTKSTPDETTAINRAIRDLLTLFRRSSYVGFTATPFANIFIDPDTTDEWIDDDLFPRDFIHILEPPSNYIGMDRLFPPLEPDDEEGAGERDDRVLTGIIQEIEDEEDWLPLNHKKDVTPGPLPDSLGEALNWFLLTCSIRDLRADSGYPGGGGPIHRSMLVNVSRFTATQDLVASDLQLELERIQLSVRHHGAKRPDSAEASSKDIAKLKEVFDIHGADCEFSWSDVLARLHESIASVQVQPINQRTGSAVLDYGSMKGPPGIRVIAVGGNSLSRGITLEGLTISYFLRNSKAYDTLLQMGRWFGYRDGYGDLCRIWMSPESEGWYRHITLATEELKRDFRRMRTQRATPREFGLRVRTHPDTLIITARNKMATGMDVVAEVQEVSLSGRGIETSRVHRRPSHNAANLELVGSFVEHLLSDHSEFEEARGDTAYLWEQIPATQIADFVERFLVHPLNHDFQGESIAEHLRNAANEDAHPWTRWNVALMRQGSAGPDWLAPSFGRLRVTPKMRVVRVRDDTTPKSVLLSGNKARVGGSRDVLCGLTKTEEAEALERARERNPTSRRIPEDDARFVMRNPLLIIYLVRGALSNESYLEDGMIMPALALHFPGERDPNAKKRYVRYRLNRVAQEDYGLLEDEPAVDEDVDD</sequence>
<dbReference type="Pfam" id="PF10593">
    <property type="entry name" value="Z1"/>
    <property type="match status" value="1"/>
</dbReference>
<accession>A0A1Y6B7I3</accession>
<protein>
    <submittedName>
        <fullName evidence="2">Z1 domain-containing protein</fullName>
    </submittedName>
</protein>
<name>A0A1Y6B7I3_9PROT</name>